<evidence type="ECO:0000256" key="3">
    <source>
        <dbReference type="ARBA" id="ARBA00023015"/>
    </source>
</evidence>
<evidence type="ECO:0000256" key="1">
    <source>
        <dbReference type="ARBA" id="ARBA00022679"/>
    </source>
</evidence>
<dbReference type="Gene3D" id="1.10.10.10">
    <property type="entry name" value="Winged helix-like DNA-binding domain superfamily/Winged helix DNA-binding domain"/>
    <property type="match status" value="1"/>
</dbReference>
<dbReference type="InterPro" id="IPR005561">
    <property type="entry name" value="ANTAR"/>
</dbReference>
<dbReference type="PIRSF" id="PIRSF036625">
    <property type="entry name" value="GAF_ANTAR"/>
    <property type="match status" value="1"/>
</dbReference>
<dbReference type="InterPro" id="IPR012074">
    <property type="entry name" value="GAF_ANTAR"/>
</dbReference>
<name>A0AAD1MTY9_9MYCO</name>
<keyword evidence="3" id="KW-0805">Transcription regulation</keyword>
<keyword evidence="2" id="KW-0418">Kinase</keyword>
<dbReference type="Pfam" id="PF03861">
    <property type="entry name" value="ANTAR"/>
    <property type="match status" value="1"/>
</dbReference>
<protein>
    <submittedName>
        <fullName evidence="6">Transcriptional regulator</fullName>
    </submittedName>
</protein>
<dbReference type="RefSeq" id="WP_134057252.1">
    <property type="nucleotide sequence ID" value="NZ_AP022586.1"/>
</dbReference>
<dbReference type="PROSITE" id="PS50921">
    <property type="entry name" value="ANTAR"/>
    <property type="match status" value="1"/>
</dbReference>
<dbReference type="GO" id="GO:0016301">
    <property type="term" value="F:kinase activity"/>
    <property type="evidence" value="ECO:0007669"/>
    <property type="project" value="UniProtKB-KW"/>
</dbReference>
<dbReference type="InterPro" id="IPR003018">
    <property type="entry name" value="GAF"/>
</dbReference>
<dbReference type="InterPro" id="IPR036388">
    <property type="entry name" value="WH-like_DNA-bd_sf"/>
</dbReference>
<keyword evidence="7" id="KW-1185">Reference proteome</keyword>
<dbReference type="SUPFAM" id="SSF52172">
    <property type="entry name" value="CheY-like"/>
    <property type="match status" value="1"/>
</dbReference>
<sequence>MDVLGETKRNRTAKVTTHRAVVEVAGRIHAEAGPDPDGVLSALTEAAVAHLPGADHAGVSIVTNRTIRSVGCTDGVPRLIGEIQGRLGEGPCFDSSTTGTALRADDLATESRWPTFCDVAVRQTPIRSILTMPLFRDGPTVGALTFYADRPGVYGDEIEGLALTFAAQAALIVQNRRRESYFRTALANRDIIGQAKGVLSERFTIDSATAFALLIRLAKERHEPVAAVARRIVRHEPNLLH</sequence>
<evidence type="ECO:0000313" key="7">
    <source>
        <dbReference type="Proteomes" id="UP000466607"/>
    </source>
</evidence>
<accession>A0AAD1MTY9</accession>
<feature type="domain" description="ANTAR" evidence="5">
    <location>
        <begin position="172"/>
        <end position="233"/>
    </location>
</feature>
<dbReference type="InterPro" id="IPR011006">
    <property type="entry name" value="CheY-like_superfamily"/>
</dbReference>
<evidence type="ECO:0000313" key="6">
    <source>
        <dbReference type="EMBL" id="BBY18959.1"/>
    </source>
</evidence>
<dbReference type="AlphaFoldDB" id="A0AAD1MTY9"/>
<dbReference type="GO" id="GO:0003723">
    <property type="term" value="F:RNA binding"/>
    <property type="evidence" value="ECO:0007669"/>
    <property type="project" value="InterPro"/>
</dbReference>
<keyword evidence="1" id="KW-0808">Transferase</keyword>
<reference evidence="6 7" key="1">
    <citation type="journal article" date="2019" name="Emerg. Microbes Infect.">
        <title>Comprehensive subspecies identification of 175 nontuberculous mycobacteria species based on 7547 genomic profiles.</title>
        <authorList>
            <person name="Matsumoto Y."/>
            <person name="Kinjo T."/>
            <person name="Motooka D."/>
            <person name="Nabeya D."/>
            <person name="Jung N."/>
            <person name="Uechi K."/>
            <person name="Horii T."/>
            <person name="Iida T."/>
            <person name="Fujita J."/>
            <person name="Nakamura S."/>
        </authorList>
    </citation>
    <scope>NUCLEOTIDE SEQUENCE [LARGE SCALE GENOMIC DNA]</scope>
    <source>
        <strain evidence="6 7">JCM 17423</strain>
    </source>
</reference>
<evidence type="ECO:0000256" key="2">
    <source>
        <dbReference type="ARBA" id="ARBA00022777"/>
    </source>
</evidence>
<keyword evidence="4" id="KW-0804">Transcription</keyword>
<dbReference type="InterPro" id="IPR029016">
    <property type="entry name" value="GAF-like_dom_sf"/>
</dbReference>
<gene>
    <name evidence="6" type="ORF">MLIT_45510</name>
</gene>
<dbReference type="Pfam" id="PF13185">
    <property type="entry name" value="GAF_2"/>
    <property type="match status" value="1"/>
</dbReference>
<proteinExistence type="predicted"/>
<organism evidence="6 7">
    <name type="scientific">Mycolicibacterium litorale</name>
    <dbReference type="NCBI Taxonomy" id="758802"/>
    <lineage>
        <taxon>Bacteria</taxon>
        <taxon>Bacillati</taxon>
        <taxon>Actinomycetota</taxon>
        <taxon>Actinomycetes</taxon>
        <taxon>Mycobacteriales</taxon>
        <taxon>Mycobacteriaceae</taxon>
        <taxon>Mycolicibacterium</taxon>
    </lineage>
</organism>
<dbReference type="Gene3D" id="3.30.450.40">
    <property type="match status" value="1"/>
</dbReference>
<dbReference type="EMBL" id="AP022586">
    <property type="protein sequence ID" value="BBY18959.1"/>
    <property type="molecule type" value="Genomic_DNA"/>
</dbReference>
<evidence type="ECO:0000256" key="4">
    <source>
        <dbReference type="ARBA" id="ARBA00023163"/>
    </source>
</evidence>
<evidence type="ECO:0000259" key="5">
    <source>
        <dbReference type="PROSITE" id="PS50921"/>
    </source>
</evidence>
<dbReference type="SUPFAM" id="SSF55781">
    <property type="entry name" value="GAF domain-like"/>
    <property type="match status" value="1"/>
</dbReference>
<dbReference type="SMART" id="SM00065">
    <property type="entry name" value="GAF"/>
    <property type="match status" value="1"/>
</dbReference>
<dbReference type="SMART" id="SM01012">
    <property type="entry name" value="ANTAR"/>
    <property type="match status" value="1"/>
</dbReference>
<dbReference type="Proteomes" id="UP000466607">
    <property type="component" value="Chromosome"/>
</dbReference>